<proteinExistence type="predicted"/>
<reference evidence="1 2" key="2">
    <citation type="submission" date="2018-11" db="EMBL/GenBank/DDBJ databases">
        <authorList>
            <consortium name="Pathogen Informatics"/>
        </authorList>
    </citation>
    <scope>NUCLEOTIDE SEQUENCE [LARGE SCALE GENOMIC DNA]</scope>
    <source>
        <strain evidence="1 2">MHpl1</strain>
    </source>
</reference>
<organism evidence="3">
    <name type="scientific">Haemonchus placei</name>
    <name type="common">Barber's pole worm</name>
    <dbReference type="NCBI Taxonomy" id="6290"/>
    <lineage>
        <taxon>Eukaryota</taxon>
        <taxon>Metazoa</taxon>
        <taxon>Ecdysozoa</taxon>
        <taxon>Nematoda</taxon>
        <taxon>Chromadorea</taxon>
        <taxon>Rhabditida</taxon>
        <taxon>Rhabditina</taxon>
        <taxon>Rhabditomorpha</taxon>
        <taxon>Strongyloidea</taxon>
        <taxon>Trichostrongylidae</taxon>
        <taxon>Haemonchus</taxon>
    </lineage>
</organism>
<dbReference type="WBParaSite" id="HPLM_0000036801-mRNA-1">
    <property type="protein sequence ID" value="HPLM_0000036801-mRNA-1"/>
    <property type="gene ID" value="HPLM_0000036801"/>
</dbReference>
<evidence type="ECO:0000313" key="2">
    <source>
        <dbReference type="Proteomes" id="UP000268014"/>
    </source>
</evidence>
<keyword evidence="2" id="KW-1185">Reference proteome</keyword>
<dbReference type="EMBL" id="UZAF01000243">
    <property type="protein sequence ID" value="VDO05200.1"/>
    <property type="molecule type" value="Genomic_DNA"/>
</dbReference>
<dbReference type="Proteomes" id="UP000268014">
    <property type="component" value="Unassembled WGS sequence"/>
</dbReference>
<protein>
    <submittedName>
        <fullName evidence="3">Mobile element protein</fullName>
    </submittedName>
</protein>
<evidence type="ECO:0000313" key="3">
    <source>
        <dbReference type="WBParaSite" id="HPLM_0000036801-mRNA-1"/>
    </source>
</evidence>
<name>A0A0N4VSV1_HAEPC</name>
<evidence type="ECO:0000313" key="1">
    <source>
        <dbReference type="EMBL" id="VDO05200.1"/>
    </source>
</evidence>
<gene>
    <name evidence="1" type="ORF">HPLM_LOCUS369</name>
</gene>
<accession>A0A0N4VSV1</accession>
<reference evidence="3" key="1">
    <citation type="submission" date="2017-02" db="UniProtKB">
        <authorList>
            <consortium name="WormBaseParasite"/>
        </authorList>
    </citation>
    <scope>IDENTIFICATION</scope>
</reference>
<sequence>MSDVTASKRGIPVMEVVVSFLYCLIQLSCTGQHYTVLRKVFKLSPNFER</sequence>
<dbReference type="AlphaFoldDB" id="A0A0N4VSV1"/>